<dbReference type="AlphaFoldDB" id="A0AAW1UJ86"/>
<proteinExistence type="predicted"/>
<name>A0AAW1UJ86_9CUCU</name>
<gene>
    <name evidence="2" type="ORF">WA026_008645</name>
</gene>
<reference evidence="2 3" key="1">
    <citation type="submission" date="2023-03" db="EMBL/GenBank/DDBJ databases">
        <title>Genome insight into feeding habits of ladybird beetles.</title>
        <authorList>
            <person name="Li H.-S."/>
            <person name="Huang Y.-H."/>
            <person name="Pang H."/>
        </authorList>
    </citation>
    <scope>NUCLEOTIDE SEQUENCE [LARGE SCALE GENOMIC DNA]</scope>
    <source>
        <strain evidence="2">SYSU_2023b</strain>
        <tissue evidence="2">Whole body</tissue>
    </source>
</reference>
<evidence type="ECO:0000313" key="3">
    <source>
        <dbReference type="Proteomes" id="UP001431783"/>
    </source>
</evidence>
<dbReference type="Proteomes" id="UP001431783">
    <property type="component" value="Unassembled WGS sequence"/>
</dbReference>
<feature type="region of interest" description="Disordered" evidence="1">
    <location>
        <begin position="203"/>
        <end position="256"/>
    </location>
</feature>
<dbReference type="EMBL" id="JARQZJ010000063">
    <property type="protein sequence ID" value="KAK9880130.1"/>
    <property type="molecule type" value="Genomic_DNA"/>
</dbReference>
<organism evidence="2 3">
    <name type="scientific">Henosepilachna vigintioctopunctata</name>
    <dbReference type="NCBI Taxonomy" id="420089"/>
    <lineage>
        <taxon>Eukaryota</taxon>
        <taxon>Metazoa</taxon>
        <taxon>Ecdysozoa</taxon>
        <taxon>Arthropoda</taxon>
        <taxon>Hexapoda</taxon>
        <taxon>Insecta</taxon>
        <taxon>Pterygota</taxon>
        <taxon>Neoptera</taxon>
        <taxon>Endopterygota</taxon>
        <taxon>Coleoptera</taxon>
        <taxon>Polyphaga</taxon>
        <taxon>Cucujiformia</taxon>
        <taxon>Coccinelloidea</taxon>
        <taxon>Coccinellidae</taxon>
        <taxon>Epilachninae</taxon>
        <taxon>Epilachnini</taxon>
        <taxon>Henosepilachna</taxon>
    </lineage>
</organism>
<keyword evidence="3" id="KW-1185">Reference proteome</keyword>
<evidence type="ECO:0000313" key="2">
    <source>
        <dbReference type="EMBL" id="KAK9880130.1"/>
    </source>
</evidence>
<protein>
    <submittedName>
        <fullName evidence="2">Uncharacterized protein</fullName>
    </submittedName>
</protein>
<evidence type="ECO:0000256" key="1">
    <source>
        <dbReference type="SAM" id="MobiDB-lite"/>
    </source>
</evidence>
<accession>A0AAW1UJ86</accession>
<feature type="compositionally biased region" description="Acidic residues" evidence="1">
    <location>
        <begin position="207"/>
        <end position="218"/>
    </location>
</feature>
<comment type="caution">
    <text evidence="2">The sequence shown here is derived from an EMBL/GenBank/DDBJ whole genome shotgun (WGS) entry which is preliminary data.</text>
</comment>
<sequence>MEDTVNSPNLINKKEILNNVLMITELGIDLQQRCSSGEKYIAHLKASFDKANRTIHSLHDISRKALERARKLAVLTLQGATTDESINSEFAKIIEIIDKQLLDIDTIQNAETPFAQEGHRRMSEASRKNYDLPRTLSLKSVKSDVDEKYPENLSKESLIDLNNVTNLPPVPEDIFTSFSGKPKRSSSLSSLKSIRKVKLFLQKAESSEDDDNSSENDDHDFSKLVYGDSDEVAKTPGQHSPSKKMQLGNIKEETQD</sequence>